<comment type="caution">
    <text evidence="2">The sequence shown here is derived from an EMBL/GenBank/DDBJ whole genome shotgun (WGS) entry which is preliminary data.</text>
</comment>
<gene>
    <name evidence="2" type="ORF">PMIN01_09452</name>
</gene>
<keyword evidence="3" id="KW-1185">Reference proteome</keyword>
<organism evidence="2 3">
    <name type="scientific">Paraphaeosphaeria minitans</name>
    <dbReference type="NCBI Taxonomy" id="565426"/>
    <lineage>
        <taxon>Eukaryota</taxon>
        <taxon>Fungi</taxon>
        <taxon>Dikarya</taxon>
        <taxon>Ascomycota</taxon>
        <taxon>Pezizomycotina</taxon>
        <taxon>Dothideomycetes</taxon>
        <taxon>Pleosporomycetidae</taxon>
        <taxon>Pleosporales</taxon>
        <taxon>Massarineae</taxon>
        <taxon>Didymosphaeriaceae</taxon>
        <taxon>Paraphaeosphaeria</taxon>
    </lineage>
</organism>
<proteinExistence type="predicted"/>
<protein>
    <submittedName>
        <fullName evidence="2">Uncharacterized protein</fullName>
    </submittedName>
</protein>
<dbReference type="AlphaFoldDB" id="A0A9P6KNI3"/>
<accession>A0A9P6KNI3</accession>
<sequence length="219" mass="22671">MAKAEGATLALGATTAEGGRRDAGTGSNNGGRRKARRWHWEQQRRKAEGAMLALGATTADGGRRDAGTGSNNGGRRKAEGAMLALGATTADGGRRDAGTGSNNGGRQSMRPSELQGRGANPSCLNFTLACVARRCIHDSSWASWPGRVSPDDETTAADPPEAVCVVEAINPHWPVGAAAMGGSSASNKHTQTTDAGSCDSPPTAQQRQPHRRLSSQRLS</sequence>
<name>A0A9P6KNI3_9PLEO</name>
<feature type="compositionally biased region" description="Low complexity" evidence="1">
    <location>
        <begin position="176"/>
        <end position="186"/>
    </location>
</feature>
<feature type="region of interest" description="Disordered" evidence="1">
    <location>
        <begin position="1"/>
        <end position="118"/>
    </location>
</feature>
<evidence type="ECO:0000256" key="1">
    <source>
        <dbReference type="SAM" id="MobiDB-lite"/>
    </source>
</evidence>
<evidence type="ECO:0000313" key="3">
    <source>
        <dbReference type="Proteomes" id="UP000756921"/>
    </source>
</evidence>
<feature type="compositionally biased region" description="Basic and acidic residues" evidence="1">
    <location>
        <begin position="38"/>
        <end position="48"/>
    </location>
</feature>
<feature type="compositionally biased region" description="Low complexity" evidence="1">
    <location>
        <begin position="1"/>
        <end position="17"/>
    </location>
</feature>
<dbReference type="EMBL" id="WJXW01000010">
    <property type="protein sequence ID" value="KAF9732594.1"/>
    <property type="molecule type" value="Genomic_DNA"/>
</dbReference>
<feature type="compositionally biased region" description="Basic residues" evidence="1">
    <location>
        <begin position="208"/>
        <end position="219"/>
    </location>
</feature>
<feature type="compositionally biased region" description="Polar residues" evidence="1">
    <location>
        <begin position="187"/>
        <end position="207"/>
    </location>
</feature>
<dbReference type="Proteomes" id="UP000756921">
    <property type="component" value="Unassembled WGS sequence"/>
</dbReference>
<evidence type="ECO:0000313" key="2">
    <source>
        <dbReference type="EMBL" id="KAF9732594.1"/>
    </source>
</evidence>
<reference evidence="2" key="1">
    <citation type="journal article" date="2020" name="Mol. Plant Microbe Interact.">
        <title>Genome Sequence of the Biocontrol Agent Coniothyrium minitans strain Conio (IMI 134523).</title>
        <authorList>
            <person name="Patel D."/>
            <person name="Shittu T.A."/>
            <person name="Baroncelli R."/>
            <person name="Muthumeenakshi S."/>
            <person name="Osborne T.H."/>
            <person name="Janganan T.K."/>
            <person name="Sreenivasaprasad S."/>
        </authorList>
    </citation>
    <scope>NUCLEOTIDE SEQUENCE</scope>
    <source>
        <strain evidence="2">Conio</strain>
    </source>
</reference>
<feature type="region of interest" description="Disordered" evidence="1">
    <location>
        <begin position="176"/>
        <end position="219"/>
    </location>
</feature>